<sequence>MQYDLISKPLESNPNQSSPSNLMTICIRTYQGSDYSELERVYNLCKPLELAGEHEPYQLETFAEDGPRRSIIFESDIYVCGNSEKMAGFVTIKQEQTLQQIGWLYVDPEFQRMGIGQQLLSHIILQYPGDLMLNIVPSNKPALRLYKKNNFVKFNSFSINLSGRKLTVDQMKRSI</sequence>
<dbReference type="Proteomes" id="UP000244906">
    <property type="component" value="Unassembled WGS sequence"/>
</dbReference>
<dbReference type="CDD" id="cd04301">
    <property type="entry name" value="NAT_SF"/>
    <property type="match status" value="1"/>
</dbReference>
<accession>A0A2V1H3E0</accession>
<comment type="caution">
    <text evidence="4">The sequence shown here is derived from an EMBL/GenBank/DDBJ whole genome shotgun (WGS) entry which is preliminary data.</text>
</comment>
<evidence type="ECO:0000259" key="3">
    <source>
        <dbReference type="PROSITE" id="PS51186"/>
    </source>
</evidence>
<dbReference type="AlphaFoldDB" id="A0A2V1H3E0"/>
<keyword evidence="1" id="KW-0808">Transferase</keyword>
<keyword evidence="2" id="KW-0012">Acyltransferase</keyword>
<evidence type="ECO:0000256" key="1">
    <source>
        <dbReference type="ARBA" id="ARBA00022679"/>
    </source>
</evidence>
<organism evidence="4 5">
    <name type="scientific">Pelagibaculum spongiae</name>
    <dbReference type="NCBI Taxonomy" id="2080658"/>
    <lineage>
        <taxon>Bacteria</taxon>
        <taxon>Pseudomonadati</taxon>
        <taxon>Pseudomonadota</taxon>
        <taxon>Gammaproteobacteria</taxon>
        <taxon>Oceanospirillales</taxon>
        <taxon>Pelagibaculum</taxon>
    </lineage>
</organism>
<dbReference type="PANTHER" id="PTHR43420">
    <property type="entry name" value="ACETYLTRANSFERASE"/>
    <property type="match status" value="1"/>
</dbReference>
<keyword evidence="5" id="KW-1185">Reference proteome</keyword>
<dbReference type="Pfam" id="PF13508">
    <property type="entry name" value="Acetyltransf_7"/>
    <property type="match status" value="1"/>
</dbReference>
<evidence type="ECO:0000313" key="4">
    <source>
        <dbReference type="EMBL" id="PVZ70529.1"/>
    </source>
</evidence>
<dbReference type="InterPro" id="IPR000182">
    <property type="entry name" value="GNAT_dom"/>
</dbReference>
<feature type="domain" description="N-acetyltransferase" evidence="3">
    <location>
        <begin position="25"/>
        <end position="175"/>
    </location>
</feature>
<gene>
    <name evidence="4" type="ORF">DC094_08080</name>
</gene>
<dbReference type="EMBL" id="QDDL01000002">
    <property type="protein sequence ID" value="PVZ70529.1"/>
    <property type="molecule type" value="Genomic_DNA"/>
</dbReference>
<dbReference type="Gene3D" id="3.40.630.30">
    <property type="match status" value="1"/>
</dbReference>
<dbReference type="InterPro" id="IPR016181">
    <property type="entry name" value="Acyl_CoA_acyltransferase"/>
</dbReference>
<evidence type="ECO:0000313" key="5">
    <source>
        <dbReference type="Proteomes" id="UP000244906"/>
    </source>
</evidence>
<proteinExistence type="predicted"/>
<protein>
    <recommendedName>
        <fullName evidence="3">N-acetyltransferase domain-containing protein</fullName>
    </recommendedName>
</protein>
<evidence type="ECO:0000256" key="2">
    <source>
        <dbReference type="ARBA" id="ARBA00023315"/>
    </source>
</evidence>
<dbReference type="GO" id="GO:0016747">
    <property type="term" value="F:acyltransferase activity, transferring groups other than amino-acyl groups"/>
    <property type="evidence" value="ECO:0007669"/>
    <property type="project" value="InterPro"/>
</dbReference>
<dbReference type="SUPFAM" id="SSF55729">
    <property type="entry name" value="Acyl-CoA N-acyltransferases (Nat)"/>
    <property type="match status" value="1"/>
</dbReference>
<reference evidence="4 5" key="1">
    <citation type="submission" date="2018-04" db="EMBL/GenBank/DDBJ databases">
        <title>Thalassorhabdus spongiae gen. nov., sp. nov., isolated from a marine sponge in South-West Iceland.</title>
        <authorList>
            <person name="Knobloch S."/>
            <person name="Daussin A."/>
            <person name="Johannsson R."/>
            <person name="Marteinsson V.T."/>
        </authorList>
    </citation>
    <scope>NUCLEOTIDE SEQUENCE [LARGE SCALE GENOMIC DNA]</scope>
    <source>
        <strain evidence="4 5">Hp12</strain>
    </source>
</reference>
<dbReference type="PROSITE" id="PS51186">
    <property type="entry name" value="GNAT"/>
    <property type="match status" value="1"/>
</dbReference>
<dbReference type="InterPro" id="IPR050680">
    <property type="entry name" value="YpeA/RimI_acetyltransf"/>
</dbReference>
<name>A0A2V1H3E0_9GAMM</name>